<dbReference type="CDD" id="cd04486">
    <property type="entry name" value="YhcR_OBF_like"/>
    <property type="match status" value="1"/>
</dbReference>
<keyword evidence="3" id="KW-0540">Nuclease</keyword>
<dbReference type="GO" id="GO:0004519">
    <property type="term" value="F:endonuclease activity"/>
    <property type="evidence" value="ECO:0007669"/>
    <property type="project" value="UniProtKB-KW"/>
</dbReference>
<dbReference type="GeneID" id="69581703"/>
<gene>
    <name evidence="3" type="ORF">FHY67_14390</name>
</gene>
<proteinExistence type="predicted"/>
<accession>A0A8H2K2I4</accession>
<dbReference type="PROSITE" id="PS51841">
    <property type="entry name" value="LTD"/>
    <property type="match status" value="1"/>
</dbReference>
<dbReference type="PROSITE" id="PS51257">
    <property type="entry name" value="PROKAR_LIPOPROTEIN"/>
    <property type="match status" value="1"/>
</dbReference>
<dbReference type="EMBL" id="VFBM01000019">
    <property type="protein sequence ID" value="TNX86034.1"/>
    <property type="molecule type" value="Genomic_DNA"/>
</dbReference>
<dbReference type="Gene3D" id="3.60.10.10">
    <property type="entry name" value="Endonuclease/exonuclease/phosphatase"/>
    <property type="match status" value="1"/>
</dbReference>
<organism evidence="3 4">
    <name type="scientific">Acinetobacter radioresistens</name>
    <dbReference type="NCBI Taxonomy" id="40216"/>
    <lineage>
        <taxon>Bacteria</taxon>
        <taxon>Pseudomonadati</taxon>
        <taxon>Pseudomonadota</taxon>
        <taxon>Gammaproteobacteria</taxon>
        <taxon>Moraxellales</taxon>
        <taxon>Moraxellaceae</taxon>
        <taxon>Acinetobacter</taxon>
    </lineage>
</organism>
<sequence>MKTLKPHTLCLSLALLGCSFPSYAQLMFSQYIDGSANRKGLEIYNPDSSTVNLADYEIHQFSNGSITKSATFSLQGSLASKAKYIIGRSELQTEIGTKVNQVAGLSFNGDDALVLLYKGTPIDRFGRVGEDPGSGWGTAFTSYQNSLSRTKNSNPVTSIDPTATFDLDSEWSKWSDRNAFNSNLGAVNTESPLTEVVCSTADTPIADLQTAALNQQYVVRGIITADYRYQNGFSGFYIQTPDSKAKTGLSNAIFVYLPTSSTATGGKVGEEVIFKGRLSAYQNQLQLDQLSSNIQTCNQQAESLVSATPIQLPFSSLTDVEGNTPKRYQGMLVKIPQTLTISENYNYGRFGELSLSLGRLYIPTNLYPAKSAEAVNLAKQNLLSKIILDDGYNNQNRTPWLPQNFSAVNTLRSGDQLKNVEGILEYRFNAWRIQPILNKTQPEIIKETNSRAPVLAKDSGQIRAAAFNVLNYDNGAAQGFPTERGATSQAEFNKQHQKIVSALKAIDADVYGLMEIANNGYDEKSAVAYLTKALGADWKYVVPPKMTTLGTDAIAVAIIYNSKRVKTVGDAAVYDDLSQKNRVTMAQTFQALSGGKVFTMVPNHLKSKGSCPSDKTSLDADQGDGQGCWNSTRLTAVQKLMQWIATNPTKVNNPNYLLVGDMNSYAKEDPILELEKANYKVLLNDEKIGQGKSAYSYIFGVASDANGNGGSGNLDHAIADENLYPMVKRAFAWHINADEPTALDYNEEYKTAEQISAFYSDDAFRSSDHDPVIVDMDLNDKKESNMDKDETSGGSMGLWSMLTLTGLVLATTMRRRKF</sequence>
<dbReference type="AlphaFoldDB" id="A0A8H2K2I4"/>
<dbReference type="Pfam" id="PF00932">
    <property type="entry name" value="LTD"/>
    <property type="match status" value="1"/>
</dbReference>
<evidence type="ECO:0000256" key="1">
    <source>
        <dbReference type="SAM" id="SignalP"/>
    </source>
</evidence>
<comment type="caution">
    <text evidence="3">The sequence shown here is derived from an EMBL/GenBank/DDBJ whole genome shotgun (WGS) entry which is preliminary data.</text>
</comment>
<dbReference type="PANTHER" id="PTHR42834">
    <property type="entry name" value="ENDONUCLEASE/EXONUCLEASE/PHOSPHATASE FAMILY PROTEIN (AFU_ORTHOLOGUE AFUA_3G09210)"/>
    <property type="match status" value="1"/>
</dbReference>
<keyword evidence="3" id="KW-0255">Endonuclease</keyword>
<dbReference type="Proteomes" id="UP000314285">
    <property type="component" value="Unassembled WGS sequence"/>
</dbReference>
<dbReference type="PANTHER" id="PTHR42834:SF1">
    <property type="entry name" value="ENDONUCLEASE_EXONUCLEASE_PHOSPHATASE FAMILY PROTEIN (AFU_ORTHOLOGUE AFUA_3G09210)"/>
    <property type="match status" value="1"/>
</dbReference>
<feature type="domain" description="LTD" evidence="2">
    <location>
        <begin position="19"/>
        <end position="129"/>
    </location>
</feature>
<evidence type="ECO:0000313" key="3">
    <source>
        <dbReference type="EMBL" id="TNX86034.1"/>
    </source>
</evidence>
<evidence type="ECO:0000259" key="2">
    <source>
        <dbReference type="PROSITE" id="PS51841"/>
    </source>
</evidence>
<feature type="signal peptide" evidence="1">
    <location>
        <begin position="1"/>
        <end position="24"/>
    </location>
</feature>
<reference evidence="3 4" key="1">
    <citation type="submission" date="2019-06" db="EMBL/GenBank/DDBJ databases">
        <title>Genome of Acinetobacter radioresistens APH1, a phenol degrading strain.</title>
        <authorList>
            <person name="Liu Y."/>
        </authorList>
    </citation>
    <scope>NUCLEOTIDE SEQUENCE [LARGE SCALE GENOMIC DNA]</scope>
    <source>
        <strain evidence="3 4">APH1</strain>
    </source>
</reference>
<dbReference type="NCBIfam" id="NF033681">
    <property type="entry name" value="ExeM_NucH_DNase"/>
    <property type="match status" value="1"/>
</dbReference>
<name>A0A8H2K2I4_ACIRA</name>
<evidence type="ECO:0000313" key="4">
    <source>
        <dbReference type="Proteomes" id="UP000314285"/>
    </source>
</evidence>
<dbReference type="InterPro" id="IPR036691">
    <property type="entry name" value="Endo/exonu/phosph_ase_sf"/>
</dbReference>
<keyword evidence="3" id="KW-0378">Hydrolase</keyword>
<dbReference type="InterPro" id="IPR047971">
    <property type="entry name" value="ExeM-like"/>
</dbReference>
<keyword evidence="1" id="KW-0732">Signal</keyword>
<feature type="chain" id="PRO_5034247838" evidence="1">
    <location>
        <begin position="25"/>
        <end position="818"/>
    </location>
</feature>
<dbReference type="CDD" id="cd10283">
    <property type="entry name" value="MnuA_DNase1-like"/>
    <property type="match status" value="1"/>
</dbReference>
<dbReference type="RefSeq" id="WP_139880772.1">
    <property type="nucleotide sequence ID" value="NZ_VFBM01000019.1"/>
</dbReference>
<protein>
    <submittedName>
        <fullName evidence="3">ExeM/NucH family extracellular endonuclease</fullName>
    </submittedName>
</protein>
<dbReference type="InterPro" id="IPR001322">
    <property type="entry name" value="Lamin_tail_dom"/>
</dbReference>
<dbReference type="SUPFAM" id="SSF56219">
    <property type="entry name" value="DNase I-like"/>
    <property type="match status" value="1"/>
</dbReference>